<dbReference type="HOGENOM" id="CLU_828234_0_0_11"/>
<dbReference type="OrthoDB" id="4427542at2"/>
<sequence>MLGLMTSYDPETVRFFDVAHEGAQARVVASAVPDLARVLGGMRPRSLVILAADQISRAAAHVAVGLAEPADVPIVVSESLPRFTGALDVVVVAGESLWAERALHDAARRGATTVLVDVLEDPPEDTIVIDALPTTEGVSPVRAITALHAVQAVLSEDPELVARRLDDVADAIDREIDALSPHRDATTNPGRALREFAEGGRVVHSSGVDPYGFSDERTRVDLGALVARMAGALWSVHGLGGTVVDAEGVGPLLKDAPTDIFYDPFEDEEPLVPLKIVLWGQEEANLPHSFAAASADPDCGDVARALQLITRSYAATAYDVK</sequence>
<dbReference type="SUPFAM" id="SSF53697">
    <property type="entry name" value="SIS domain"/>
    <property type="match status" value="1"/>
</dbReference>
<accession>A0A0B6ETY8</accession>
<dbReference type="EMBL" id="CP010827">
    <property type="protein sequence ID" value="AJI78293.1"/>
    <property type="molecule type" value="Genomic_DNA"/>
</dbReference>
<gene>
    <name evidence="1" type="ORF">CSING_03730</name>
</gene>
<proteinExistence type="predicted"/>
<dbReference type="AlphaFoldDB" id="A0A0B6ETY8"/>
<organism evidence="1 2">
    <name type="scientific">Corynebacterium singulare</name>
    <dbReference type="NCBI Taxonomy" id="161899"/>
    <lineage>
        <taxon>Bacteria</taxon>
        <taxon>Bacillati</taxon>
        <taxon>Actinomycetota</taxon>
        <taxon>Actinomycetes</taxon>
        <taxon>Mycobacteriales</taxon>
        <taxon>Corynebacteriaceae</taxon>
        <taxon>Corynebacterium</taxon>
    </lineage>
</organism>
<dbReference type="GO" id="GO:1901135">
    <property type="term" value="P:carbohydrate derivative metabolic process"/>
    <property type="evidence" value="ECO:0007669"/>
    <property type="project" value="InterPro"/>
</dbReference>
<reference evidence="1 2" key="1">
    <citation type="journal article" date="2015" name="Genome Announc.">
        <title>Complete Genome Sequence and Annotation of Corynebacterium singulare DSM 44357, Isolated from a Human Semen Specimen.</title>
        <authorList>
            <person name="Merten M."/>
            <person name="Brinkrolf K."/>
            <person name="Albersmeier A."/>
            <person name="Kutter Y."/>
            <person name="Ruckert C."/>
            <person name="Tauch A."/>
        </authorList>
    </citation>
    <scope>NUCLEOTIDE SEQUENCE [LARGE SCALE GENOMIC DNA]</scope>
    <source>
        <strain evidence="1">IBS B52218</strain>
    </source>
</reference>
<dbReference type="STRING" id="161899.CSING_03730"/>
<dbReference type="GO" id="GO:0097367">
    <property type="term" value="F:carbohydrate derivative binding"/>
    <property type="evidence" value="ECO:0007669"/>
    <property type="project" value="InterPro"/>
</dbReference>
<evidence type="ECO:0000313" key="2">
    <source>
        <dbReference type="Proteomes" id="UP000031890"/>
    </source>
</evidence>
<protein>
    <submittedName>
        <fullName evidence="1">Uncharacterized protein</fullName>
    </submittedName>
</protein>
<dbReference type="Proteomes" id="UP000031890">
    <property type="component" value="Chromosome"/>
</dbReference>
<dbReference type="KEGG" id="csx:CSING_03730"/>
<dbReference type="InterPro" id="IPR046348">
    <property type="entry name" value="SIS_dom_sf"/>
</dbReference>
<name>A0A0B6ETY8_9CORY</name>
<evidence type="ECO:0000313" key="1">
    <source>
        <dbReference type="EMBL" id="AJI78293.1"/>
    </source>
</evidence>